<keyword evidence="2" id="KW-1185">Reference proteome</keyword>
<proteinExistence type="predicted"/>
<dbReference type="EMBL" id="KV442057">
    <property type="protein sequence ID" value="OAQ27477.1"/>
    <property type="molecule type" value="Genomic_DNA"/>
</dbReference>
<evidence type="ECO:0000313" key="1">
    <source>
        <dbReference type="EMBL" id="OAQ27477.1"/>
    </source>
</evidence>
<gene>
    <name evidence="1" type="ORF">K457DRAFT_21357</name>
</gene>
<evidence type="ECO:0000313" key="2">
    <source>
        <dbReference type="Proteomes" id="UP000078512"/>
    </source>
</evidence>
<protein>
    <submittedName>
        <fullName evidence="1">Uncharacterized protein</fullName>
    </submittedName>
</protein>
<reference evidence="1 2" key="1">
    <citation type="submission" date="2016-05" db="EMBL/GenBank/DDBJ databases">
        <title>Genome sequencing reveals origins of a unique bacterial endosymbiosis in the earliest lineages of terrestrial Fungi.</title>
        <authorList>
            <consortium name="DOE Joint Genome Institute"/>
            <person name="Uehling J."/>
            <person name="Gryganskyi A."/>
            <person name="Hameed K."/>
            <person name="Tschaplinski T."/>
            <person name="Misztal P."/>
            <person name="Wu S."/>
            <person name="Desiro A."/>
            <person name="Vande Pol N."/>
            <person name="Du Z.-Y."/>
            <person name="Zienkiewicz A."/>
            <person name="Zienkiewicz K."/>
            <person name="Morin E."/>
            <person name="Tisserant E."/>
            <person name="Splivallo R."/>
            <person name="Hainaut M."/>
            <person name="Henrissat B."/>
            <person name="Ohm R."/>
            <person name="Kuo A."/>
            <person name="Yan J."/>
            <person name="Lipzen A."/>
            <person name="Nolan M."/>
            <person name="Labutti K."/>
            <person name="Barry K."/>
            <person name="Goldstein A."/>
            <person name="Labbe J."/>
            <person name="Schadt C."/>
            <person name="Tuskan G."/>
            <person name="Grigoriev I."/>
            <person name="Martin F."/>
            <person name="Vilgalys R."/>
            <person name="Bonito G."/>
        </authorList>
    </citation>
    <scope>NUCLEOTIDE SEQUENCE [LARGE SCALE GENOMIC DNA]</scope>
    <source>
        <strain evidence="1 2">AG-77</strain>
    </source>
</reference>
<organism evidence="1 2">
    <name type="scientific">Linnemannia elongata AG-77</name>
    <dbReference type="NCBI Taxonomy" id="1314771"/>
    <lineage>
        <taxon>Eukaryota</taxon>
        <taxon>Fungi</taxon>
        <taxon>Fungi incertae sedis</taxon>
        <taxon>Mucoromycota</taxon>
        <taxon>Mortierellomycotina</taxon>
        <taxon>Mortierellomycetes</taxon>
        <taxon>Mortierellales</taxon>
        <taxon>Mortierellaceae</taxon>
        <taxon>Linnemannia</taxon>
    </lineage>
</organism>
<name>A0A197JQC3_9FUNG</name>
<sequence length="105" mass="10999">MFTKLTARRSRLNVLDGDSALEMNIEVTEYGLPLDFAPAPAVALAIAVGPAMIPMGPFLPPPPSPPPLSSPPGEATPMVLDTLGLNPLLESANYVVGIVITEAHR</sequence>
<dbReference type="AlphaFoldDB" id="A0A197JQC3"/>
<accession>A0A197JQC3</accession>
<dbReference type="Proteomes" id="UP000078512">
    <property type="component" value="Unassembled WGS sequence"/>
</dbReference>